<evidence type="ECO:0000313" key="1">
    <source>
        <dbReference type="Proteomes" id="UP000036681"/>
    </source>
</evidence>
<accession>A0A0M3ID74</accession>
<dbReference type="AlphaFoldDB" id="A0A0M3ID74"/>
<protein>
    <submittedName>
        <fullName evidence="2">Uncharacterized protein</fullName>
    </submittedName>
</protein>
<proteinExistence type="predicted"/>
<dbReference type="Proteomes" id="UP000036681">
    <property type="component" value="Unplaced"/>
</dbReference>
<sequence length="31" mass="3674">MTMDIVVCNEKKIMRMLQIFISRLLVTNKTC</sequence>
<organism evidence="1 2">
    <name type="scientific">Ascaris lumbricoides</name>
    <name type="common">Giant roundworm</name>
    <dbReference type="NCBI Taxonomy" id="6252"/>
    <lineage>
        <taxon>Eukaryota</taxon>
        <taxon>Metazoa</taxon>
        <taxon>Ecdysozoa</taxon>
        <taxon>Nematoda</taxon>
        <taxon>Chromadorea</taxon>
        <taxon>Rhabditida</taxon>
        <taxon>Spirurina</taxon>
        <taxon>Ascaridomorpha</taxon>
        <taxon>Ascaridoidea</taxon>
        <taxon>Ascarididae</taxon>
        <taxon>Ascaris</taxon>
    </lineage>
</organism>
<keyword evidence="1" id="KW-1185">Reference proteome</keyword>
<evidence type="ECO:0000313" key="2">
    <source>
        <dbReference type="WBParaSite" id="ALUE_0001594101-mRNA-1"/>
    </source>
</evidence>
<name>A0A0M3ID74_ASCLU</name>
<dbReference type="WBParaSite" id="ALUE_0001594101-mRNA-1">
    <property type="protein sequence ID" value="ALUE_0001594101-mRNA-1"/>
    <property type="gene ID" value="ALUE_0001594101"/>
</dbReference>
<reference evidence="2" key="1">
    <citation type="submission" date="2017-02" db="UniProtKB">
        <authorList>
            <consortium name="WormBaseParasite"/>
        </authorList>
    </citation>
    <scope>IDENTIFICATION</scope>
</reference>